<comment type="caution">
    <text evidence="1">The sequence shown here is derived from an EMBL/GenBank/DDBJ whole genome shotgun (WGS) entry which is preliminary data.</text>
</comment>
<keyword evidence="2" id="KW-1185">Reference proteome</keyword>
<evidence type="ECO:0000313" key="2">
    <source>
        <dbReference type="Proteomes" id="UP001205906"/>
    </source>
</evidence>
<accession>A0ABT1CAA3</accession>
<dbReference type="EMBL" id="JAMXQS010000008">
    <property type="protein sequence ID" value="MCO6051712.1"/>
    <property type="molecule type" value="Genomic_DNA"/>
</dbReference>
<organism evidence="1 2">
    <name type="scientific">Mesorhizobium liriopis</name>
    <dbReference type="NCBI Taxonomy" id="2953882"/>
    <lineage>
        <taxon>Bacteria</taxon>
        <taxon>Pseudomonadati</taxon>
        <taxon>Pseudomonadota</taxon>
        <taxon>Alphaproteobacteria</taxon>
        <taxon>Hyphomicrobiales</taxon>
        <taxon>Phyllobacteriaceae</taxon>
        <taxon>Mesorhizobium</taxon>
    </lineage>
</organism>
<reference evidence="1 2" key="1">
    <citation type="submission" date="2022-06" db="EMBL/GenBank/DDBJ databases">
        <title>Mesorhizobium sp. strain RP14 Genome sequencing and assembly.</title>
        <authorList>
            <person name="Kim I."/>
        </authorList>
    </citation>
    <scope>NUCLEOTIDE SEQUENCE [LARGE SCALE GENOMIC DNA]</scope>
    <source>
        <strain evidence="2">RP14(2022)</strain>
    </source>
</reference>
<proteinExistence type="predicted"/>
<gene>
    <name evidence="1" type="ORF">NGM99_18155</name>
</gene>
<evidence type="ECO:0000313" key="1">
    <source>
        <dbReference type="EMBL" id="MCO6051712.1"/>
    </source>
</evidence>
<dbReference type="InterPro" id="IPR009562">
    <property type="entry name" value="DUF1178"/>
</dbReference>
<sequence>MIKFALSCAEGHGFEGWFRDNGDFDSQAARGLVECPTCGSPKVSKALMAPAVSTSRKQEKIALAVSAEQKRIMGELKKLGEKMRENSEDVGDRFAEEARKIHFGETEARGIFGQATMEEAASLHEDGIDFLPIPTFPDERN</sequence>
<protein>
    <submittedName>
        <fullName evidence="1">DUF1178 family protein</fullName>
    </submittedName>
</protein>
<dbReference type="Proteomes" id="UP001205906">
    <property type="component" value="Unassembled WGS sequence"/>
</dbReference>
<name>A0ABT1CAA3_9HYPH</name>
<dbReference type="Pfam" id="PF06676">
    <property type="entry name" value="DUF1178"/>
    <property type="match status" value="1"/>
</dbReference>
<dbReference type="PIRSF" id="PIRSF032131">
    <property type="entry name" value="UCP032131"/>
    <property type="match status" value="1"/>
</dbReference>
<dbReference type="RefSeq" id="WP_252821505.1">
    <property type="nucleotide sequence ID" value="NZ_JAMXQS010000008.1"/>
</dbReference>